<keyword evidence="2" id="KW-1185">Reference proteome</keyword>
<name>A0ACC6PTH4_9ACTN</name>
<dbReference type="EMBL" id="JBBKAJ010000022">
    <property type="protein sequence ID" value="MEJ8634747.1"/>
    <property type="molecule type" value="Genomic_DNA"/>
</dbReference>
<comment type="caution">
    <text evidence="1">The sequence shown here is derived from an EMBL/GenBank/DDBJ whole genome shotgun (WGS) entry which is preliminary data.</text>
</comment>
<organism evidence="1 2">
    <name type="scientific">Streptomyces achmelvichensis</name>
    <dbReference type="NCBI Taxonomy" id="3134111"/>
    <lineage>
        <taxon>Bacteria</taxon>
        <taxon>Bacillati</taxon>
        <taxon>Actinomycetota</taxon>
        <taxon>Actinomycetes</taxon>
        <taxon>Kitasatosporales</taxon>
        <taxon>Streptomycetaceae</taxon>
        <taxon>Streptomyces</taxon>
    </lineage>
</organism>
<reference evidence="1" key="1">
    <citation type="submission" date="2024-03" db="EMBL/GenBank/DDBJ databases">
        <title>Novel Streptomyces species of biotechnological and ecological value are a feature of Machair soil.</title>
        <authorList>
            <person name="Prole J.R."/>
            <person name="Goodfellow M."/>
            <person name="Allenby N."/>
            <person name="Ward A.C."/>
        </authorList>
    </citation>
    <scope>NUCLEOTIDE SEQUENCE</scope>
    <source>
        <strain evidence="1">MS2.AVA.5</strain>
    </source>
</reference>
<evidence type="ECO:0000313" key="2">
    <source>
        <dbReference type="Proteomes" id="UP001377168"/>
    </source>
</evidence>
<sequence length="221" mass="23510">MAIAPIDSYPMPRPAELPANTAAWTVDPRRAVLLVHDMQHYFLAPFAEGGLRAELLDAVAALRESCERAGVPVVYSAQPGGMTPDERGLLQDFWGPGMSAEPADRGIPDVIAPGERDTVLTKWRASAFHNSGLLELMSAQGRDQLVICGIYAHVGILLTACDAFAHTIQPFVVADAIADFTPEFHRMALQYAATRCAMTVPAAAVHDALATASTVSVGDAS</sequence>
<evidence type="ECO:0000313" key="1">
    <source>
        <dbReference type="EMBL" id="MEJ8634747.1"/>
    </source>
</evidence>
<gene>
    <name evidence="1" type="ORF">WKI67_15235</name>
</gene>
<accession>A0ACC6PTH4</accession>
<proteinExistence type="predicted"/>
<dbReference type="Proteomes" id="UP001377168">
    <property type="component" value="Unassembled WGS sequence"/>
</dbReference>
<protein>
    <submittedName>
        <fullName evidence="1">Isochorismatase family protein</fullName>
    </submittedName>
</protein>